<dbReference type="PANTHER" id="PTHR33154">
    <property type="entry name" value="TRANSCRIPTIONAL REGULATOR, ARSR FAMILY"/>
    <property type="match status" value="1"/>
</dbReference>
<dbReference type="InterPro" id="IPR036390">
    <property type="entry name" value="WH_DNA-bd_sf"/>
</dbReference>
<keyword evidence="3" id="KW-0804">Transcription</keyword>
<dbReference type="Proteomes" id="UP000019199">
    <property type="component" value="Unassembled WGS sequence"/>
</dbReference>
<evidence type="ECO:0000256" key="1">
    <source>
        <dbReference type="ARBA" id="ARBA00023015"/>
    </source>
</evidence>
<name>W1EWW3_ECOLX</name>
<evidence type="ECO:0000256" key="2">
    <source>
        <dbReference type="ARBA" id="ARBA00023125"/>
    </source>
</evidence>
<dbReference type="Pfam" id="PF01022">
    <property type="entry name" value="HTH_5"/>
    <property type="match status" value="1"/>
</dbReference>
<dbReference type="InterPro" id="IPR001845">
    <property type="entry name" value="HTH_ArsR_DNA-bd_dom"/>
</dbReference>
<sequence>MTELAQLQASAEQAAALLKAMSHPKRLLILCMLSGSPGTSAGELTRITGLSASATSQHLARMRDEGLIDSQRDAQRILYSIKNEAVNAIIATLKKCLLSVRSHYGFDNHFAA</sequence>
<organism evidence="5 6">
    <name type="scientific">Escherichia coli ISC7</name>
    <dbReference type="NCBI Taxonomy" id="1432555"/>
    <lineage>
        <taxon>Bacteria</taxon>
        <taxon>Pseudomonadati</taxon>
        <taxon>Pseudomonadota</taxon>
        <taxon>Gammaproteobacteria</taxon>
        <taxon>Enterobacterales</taxon>
        <taxon>Enterobacteriaceae</taxon>
        <taxon>Escherichia</taxon>
    </lineage>
</organism>
<dbReference type="Gene3D" id="1.10.10.10">
    <property type="entry name" value="Winged helix-like DNA-binding domain superfamily/Winged helix DNA-binding domain"/>
    <property type="match status" value="1"/>
</dbReference>
<accession>W1EWW3</accession>
<dbReference type="InterPro" id="IPR051081">
    <property type="entry name" value="HTH_MetalResp_TranReg"/>
</dbReference>
<evidence type="ECO:0000259" key="4">
    <source>
        <dbReference type="PROSITE" id="PS50987"/>
    </source>
</evidence>
<proteinExistence type="predicted"/>
<keyword evidence="2" id="KW-0238">DNA-binding</keyword>
<dbReference type="CDD" id="cd00090">
    <property type="entry name" value="HTH_ARSR"/>
    <property type="match status" value="1"/>
</dbReference>
<dbReference type="GO" id="GO:0003700">
    <property type="term" value="F:DNA-binding transcription factor activity"/>
    <property type="evidence" value="ECO:0007669"/>
    <property type="project" value="InterPro"/>
</dbReference>
<dbReference type="SUPFAM" id="SSF46785">
    <property type="entry name" value="Winged helix' DNA-binding domain"/>
    <property type="match status" value="1"/>
</dbReference>
<evidence type="ECO:0000256" key="3">
    <source>
        <dbReference type="ARBA" id="ARBA00023163"/>
    </source>
</evidence>
<protein>
    <submittedName>
        <fullName evidence="5">Transcriptional regulator, ArsR family</fullName>
    </submittedName>
</protein>
<dbReference type="PROSITE" id="PS50987">
    <property type="entry name" value="HTH_ARSR_2"/>
    <property type="match status" value="1"/>
</dbReference>
<comment type="caution">
    <text evidence="5">The sequence shown here is derived from an EMBL/GenBank/DDBJ whole genome shotgun (WGS) entry which is preliminary data.</text>
</comment>
<feature type="domain" description="HTH arsR-type" evidence="4">
    <location>
        <begin position="7"/>
        <end position="101"/>
    </location>
</feature>
<dbReference type="EMBL" id="CBWN010000049">
    <property type="protein sequence ID" value="CDL25918.1"/>
    <property type="molecule type" value="Genomic_DNA"/>
</dbReference>
<dbReference type="InterPro" id="IPR036388">
    <property type="entry name" value="WH-like_DNA-bd_sf"/>
</dbReference>
<reference evidence="5 6" key="1">
    <citation type="submission" date="2013-10" db="EMBL/GenBank/DDBJ databases">
        <title>Antibiotic resistance diversity of beta-lactamase producers in the General Hospital Vienna.</title>
        <authorList>
            <person name="Barisic I."/>
            <person name="Mitteregger D."/>
            <person name="Hirschl A.M."/>
            <person name="Noehammer C."/>
            <person name="Wiesinger-Mayr H."/>
        </authorList>
    </citation>
    <scope>NUCLEOTIDE SEQUENCE [LARGE SCALE GENOMIC DNA]</scope>
    <source>
        <strain evidence="5 6">ISC7</strain>
    </source>
</reference>
<dbReference type="GO" id="GO:0003677">
    <property type="term" value="F:DNA binding"/>
    <property type="evidence" value="ECO:0007669"/>
    <property type="project" value="UniProtKB-KW"/>
</dbReference>
<dbReference type="PANTHER" id="PTHR33154:SF28">
    <property type="entry name" value="HTH-TYPE TRANSCRIPTIONAL REGULATOR YGAV-RELATED"/>
    <property type="match status" value="1"/>
</dbReference>
<dbReference type="NCBIfam" id="NF033788">
    <property type="entry name" value="HTH_metalloreg"/>
    <property type="match status" value="1"/>
</dbReference>
<evidence type="ECO:0000313" key="6">
    <source>
        <dbReference type="Proteomes" id="UP000019199"/>
    </source>
</evidence>
<dbReference type="AlphaFoldDB" id="W1EWW3"/>
<dbReference type="SMART" id="SM00418">
    <property type="entry name" value="HTH_ARSR"/>
    <property type="match status" value="1"/>
</dbReference>
<dbReference type="PRINTS" id="PR00778">
    <property type="entry name" value="HTHARSR"/>
</dbReference>
<dbReference type="InterPro" id="IPR011991">
    <property type="entry name" value="ArsR-like_HTH"/>
</dbReference>
<evidence type="ECO:0000313" key="5">
    <source>
        <dbReference type="EMBL" id="CDL25918.1"/>
    </source>
</evidence>
<keyword evidence="1" id="KW-0805">Transcription regulation</keyword>